<dbReference type="InterPro" id="IPR050353">
    <property type="entry name" value="PyrK_electron_transfer"/>
</dbReference>
<proteinExistence type="predicted"/>
<dbReference type="PANTHER" id="PTHR43513:SF3">
    <property type="entry name" value="DIHYDROOROTATE DEHYDROGENASE B (NAD(+)), ELECTRON TRANSFER SUBUNIT-RELATED"/>
    <property type="match status" value="1"/>
</dbReference>
<name>T1BWZ9_9ZZZZ</name>
<sequence length="104" mass="11671">GYVTPVAERLLDENRYDVLWTCGPEVMMRRVAELAGRRDLPVVCSVERQMKCAVGLCDACALGPFHVCVDGPVLRWDQLRDLEEFGRSFRDPAGRRRSYGSGAP</sequence>
<dbReference type="PANTHER" id="PTHR43513">
    <property type="entry name" value="DIHYDROOROTATE DEHYDROGENASE B (NAD(+)), ELECTRON TRANSFER SUBUNIT"/>
    <property type="match status" value="1"/>
</dbReference>
<reference evidence="2" key="2">
    <citation type="journal article" date="2014" name="ISME J.">
        <title>Microbial stratification in low pH oxic and suboxic macroscopic growths along an acid mine drainage.</title>
        <authorList>
            <person name="Mendez-Garcia C."/>
            <person name="Mesa V."/>
            <person name="Sprenger R.R."/>
            <person name="Richter M."/>
            <person name="Diez M.S."/>
            <person name="Solano J."/>
            <person name="Bargiela R."/>
            <person name="Golyshina O.V."/>
            <person name="Manteca A."/>
            <person name="Ramos J.L."/>
            <person name="Gallego J.R."/>
            <person name="Llorente I."/>
            <person name="Martins Dos Santos V.A."/>
            <person name="Jensen O.N."/>
            <person name="Pelaez A.I."/>
            <person name="Sanchez J."/>
            <person name="Ferrer M."/>
        </authorList>
    </citation>
    <scope>NUCLEOTIDE SEQUENCE</scope>
</reference>
<feature type="domain" description="Dihydroorotate dehydrogenase electron transfer subunit iron-sulphur cluster binding" evidence="1">
    <location>
        <begin position="47"/>
        <end position="79"/>
    </location>
</feature>
<gene>
    <name evidence="2" type="ORF">B2A_04371</name>
</gene>
<protein>
    <submittedName>
        <fullName evidence="2">Oxidoreductase FAD/NAD(P)-binding domain protein</fullName>
    </submittedName>
</protein>
<reference evidence="2" key="1">
    <citation type="submission" date="2013-08" db="EMBL/GenBank/DDBJ databases">
        <authorList>
            <person name="Mendez C."/>
            <person name="Richter M."/>
            <person name="Ferrer M."/>
            <person name="Sanchez J."/>
        </authorList>
    </citation>
    <scope>NUCLEOTIDE SEQUENCE</scope>
</reference>
<feature type="non-terminal residue" evidence="2">
    <location>
        <position position="1"/>
    </location>
</feature>
<dbReference type="EMBL" id="AUZZ01002928">
    <property type="protein sequence ID" value="EQD58405.1"/>
    <property type="molecule type" value="Genomic_DNA"/>
</dbReference>
<dbReference type="InterPro" id="IPR039261">
    <property type="entry name" value="FNR_nucleotide-bd"/>
</dbReference>
<dbReference type="Pfam" id="PF10418">
    <property type="entry name" value="DHODB_Fe-S_bind"/>
    <property type="match status" value="1"/>
</dbReference>
<accession>T1BWZ9</accession>
<comment type="caution">
    <text evidence="2">The sequence shown here is derived from an EMBL/GenBank/DDBJ whole genome shotgun (WGS) entry which is preliminary data.</text>
</comment>
<dbReference type="AlphaFoldDB" id="T1BWZ9"/>
<organism evidence="2">
    <name type="scientific">mine drainage metagenome</name>
    <dbReference type="NCBI Taxonomy" id="410659"/>
    <lineage>
        <taxon>unclassified sequences</taxon>
        <taxon>metagenomes</taxon>
        <taxon>ecological metagenomes</taxon>
    </lineage>
</organism>
<evidence type="ECO:0000313" key="2">
    <source>
        <dbReference type="EMBL" id="EQD58405.1"/>
    </source>
</evidence>
<dbReference type="InterPro" id="IPR019480">
    <property type="entry name" value="Dihydroorotate_DH_Fe-S-bd"/>
</dbReference>
<dbReference type="SUPFAM" id="SSF52343">
    <property type="entry name" value="Ferredoxin reductase-like, C-terminal NADP-linked domain"/>
    <property type="match status" value="1"/>
</dbReference>
<evidence type="ECO:0000259" key="1">
    <source>
        <dbReference type="Pfam" id="PF10418"/>
    </source>
</evidence>